<dbReference type="InParanoid" id="F0VE52"/>
<name>F0VE52_NEOCL</name>
<dbReference type="Proteomes" id="UP000007494">
    <property type="component" value="Chromosome VI"/>
</dbReference>
<dbReference type="Pfam" id="PF02441">
    <property type="entry name" value="Flavoprotein"/>
    <property type="match status" value="1"/>
</dbReference>
<reference evidence="4" key="2">
    <citation type="submission" date="2011-03" db="EMBL/GenBank/DDBJ databases">
        <title>Comparative genomics and transcriptomics of Neospora caninum and Toxoplasma gondii.</title>
        <authorList>
            <person name="Reid A.J."/>
            <person name="Sohal A."/>
            <person name="Harris D."/>
            <person name="Quail M."/>
            <person name="Sanders M."/>
            <person name="Berriman M."/>
            <person name="Wastling J.M."/>
            <person name="Pain A."/>
        </authorList>
    </citation>
    <scope>NUCLEOTIDE SEQUENCE</scope>
    <source>
        <strain evidence="4">Liverpool</strain>
    </source>
</reference>
<dbReference type="SUPFAM" id="SSF52507">
    <property type="entry name" value="Homo-oligomeric flavin-containing Cys decarboxylases, HFCD"/>
    <property type="match status" value="1"/>
</dbReference>
<evidence type="ECO:0000259" key="3">
    <source>
        <dbReference type="Pfam" id="PF02441"/>
    </source>
</evidence>
<keyword evidence="6" id="KW-1185">Reference proteome</keyword>
<dbReference type="GO" id="GO:0071513">
    <property type="term" value="C:phosphopantothenoylcysteine decarboxylase complex"/>
    <property type="evidence" value="ECO:0007669"/>
    <property type="project" value="TreeGrafter"/>
</dbReference>
<dbReference type="InterPro" id="IPR003382">
    <property type="entry name" value="Flavoprotein"/>
</dbReference>
<dbReference type="VEuPathDB" id="ToxoDB:NCLIV_017870"/>
<reference evidence="6" key="3">
    <citation type="journal article" date="2012" name="PLoS Pathog.">
        <title>Comparative genomics of the apicomplexan parasites Toxoplasma gondii and Neospora caninum: Coccidia differing in host range and transmission strategy.</title>
        <authorList>
            <person name="Reid A.J."/>
            <person name="Vermont S.J."/>
            <person name="Cotton J.A."/>
            <person name="Harris D."/>
            <person name="Hill-Cawthorne G.A."/>
            <person name="Konen-Waisman S."/>
            <person name="Latham S.M."/>
            <person name="Mourier T."/>
            <person name="Norton R."/>
            <person name="Quail M.A."/>
            <person name="Sanders M."/>
            <person name="Shanmugam D."/>
            <person name="Sohal A."/>
            <person name="Wasmuth J.D."/>
            <person name="Brunk B."/>
            <person name="Grigg M.E."/>
            <person name="Howard J.C."/>
            <person name="Parkinson J."/>
            <person name="Roos D.S."/>
            <person name="Trees A.J."/>
            <person name="Berriman M."/>
            <person name="Pain A."/>
            <person name="Wastling J.M."/>
        </authorList>
    </citation>
    <scope>NUCLEOTIDE SEQUENCE [LARGE SCALE GENOMIC DNA]</scope>
    <source>
        <strain evidence="6">Liverpool</strain>
    </source>
</reference>
<gene>
    <name evidence="5" type="ORF">BN1204_017870</name>
    <name evidence="4" type="ORF">NCLIV_017870</name>
</gene>
<dbReference type="GO" id="GO:0004633">
    <property type="term" value="F:phosphopantothenoylcysteine decarboxylase activity"/>
    <property type="evidence" value="ECO:0007669"/>
    <property type="project" value="TreeGrafter"/>
</dbReference>
<evidence type="ECO:0000313" key="4">
    <source>
        <dbReference type="EMBL" id="CBZ51995.1"/>
    </source>
</evidence>
<dbReference type="GeneID" id="13444782"/>
<dbReference type="GO" id="GO:0010181">
    <property type="term" value="F:FMN binding"/>
    <property type="evidence" value="ECO:0007669"/>
    <property type="project" value="TreeGrafter"/>
</dbReference>
<dbReference type="PANTHER" id="PTHR14359:SF6">
    <property type="entry name" value="PHOSPHOPANTOTHENOYLCYSTEINE DECARBOXYLASE"/>
    <property type="match status" value="1"/>
</dbReference>
<dbReference type="AlphaFoldDB" id="F0VE52"/>
<reference evidence="4" key="1">
    <citation type="submission" date="2011-02" db="EMBL/GenBank/DDBJ databases">
        <authorList>
            <person name="Aslett M."/>
        </authorList>
    </citation>
    <scope>NUCLEOTIDE SEQUENCE</scope>
    <source>
        <strain evidence="4">Liverpool</strain>
    </source>
</reference>
<dbReference type="GO" id="GO:0015937">
    <property type="term" value="P:coenzyme A biosynthetic process"/>
    <property type="evidence" value="ECO:0007669"/>
    <property type="project" value="UniProtKB-KW"/>
</dbReference>
<dbReference type="Gene3D" id="3.40.50.1950">
    <property type="entry name" value="Flavin prenyltransferase-like"/>
    <property type="match status" value="1"/>
</dbReference>
<organism evidence="4 6">
    <name type="scientific">Neospora caninum (strain Liverpool)</name>
    <dbReference type="NCBI Taxonomy" id="572307"/>
    <lineage>
        <taxon>Eukaryota</taxon>
        <taxon>Sar</taxon>
        <taxon>Alveolata</taxon>
        <taxon>Apicomplexa</taxon>
        <taxon>Conoidasida</taxon>
        <taxon>Coccidia</taxon>
        <taxon>Eucoccidiorida</taxon>
        <taxon>Eimeriorina</taxon>
        <taxon>Sarcocystidae</taxon>
        <taxon>Neospora</taxon>
    </lineage>
</organism>
<evidence type="ECO:0000313" key="6">
    <source>
        <dbReference type="Proteomes" id="UP000007494"/>
    </source>
</evidence>
<dbReference type="FunCoup" id="F0VE52">
    <property type="interactions" value="177"/>
</dbReference>
<proteinExistence type="inferred from homology"/>
<evidence type="ECO:0000256" key="2">
    <source>
        <dbReference type="ARBA" id="ARBA00038350"/>
    </source>
</evidence>
<dbReference type="RefSeq" id="XP_003882028.1">
    <property type="nucleotide sequence ID" value="XM_003881979.1"/>
</dbReference>
<accession>F0VE52</accession>
<dbReference type="eggNOG" id="KOG0672">
    <property type="taxonomic scope" value="Eukaryota"/>
</dbReference>
<reference evidence="5" key="4">
    <citation type="journal article" date="2015" name="PLoS ONE">
        <title>Comprehensive Evaluation of Toxoplasma gondii VEG and Neospora caninum LIV Genomes with Tachyzoite Stage Transcriptome and Proteome Defines Novel Transcript Features.</title>
        <authorList>
            <person name="Ramaprasad A."/>
            <person name="Mourier T."/>
            <person name="Naeem R."/>
            <person name="Malas T.B."/>
            <person name="Moussa E."/>
            <person name="Panigrahi A."/>
            <person name="Vermont S.J."/>
            <person name="Otto T.D."/>
            <person name="Wastling J."/>
            <person name="Pain A."/>
        </authorList>
    </citation>
    <scope>NUCLEOTIDE SEQUENCE</scope>
    <source>
        <strain evidence="5">Liverpool</strain>
    </source>
</reference>
<evidence type="ECO:0000256" key="1">
    <source>
        <dbReference type="ARBA" id="ARBA00022993"/>
    </source>
</evidence>
<dbReference type="InterPro" id="IPR036551">
    <property type="entry name" value="Flavin_trans-like"/>
</dbReference>
<dbReference type="EMBL" id="LN714480">
    <property type="protein sequence ID" value="CEL65956.1"/>
    <property type="molecule type" value="Genomic_DNA"/>
</dbReference>
<dbReference type="EMBL" id="FR823387">
    <property type="protein sequence ID" value="CBZ51995.1"/>
    <property type="molecule type" value="Genomic_DNA"/>
</dbReference>
<comment type="similarity">
    <text evidence="2">Belongs to the HFCD (homooligomeric flavin containing Cys decarboxylase) superfamily.</text>
</comment>
<evidence type="ECO:0000313" key="5">
    <source>
        <dbReference type="EMBL" id="CEL65956.1"/>
    </source>
</evidence>
<feature type="domain" description="Flavoprotein" evidence="3">
    <location>
        <begin position="57"/>
        <end position="198"/>
    </location>
</feature>
<dbReference type="OrthoDB" id="1532798at2759"/>
<protein>
    <submittedName>
        <fullName evidence="5">Homo-oligomeric flavin-containing Cys decarboxylase (HFCD superfamily),putative</fullName>
    </submittedName>
</protein>
<sequence>MEASEAALSSSFSSLQPDRFIFEEERMQPENACVLSDSSNEATPVEAPNDPQTARLNVLLAVTGSVAAIKIPEIIEELHAEGRKRSTCVDLKLIATKDACHFLKSFPLNVIRDEDDWRSWNQKGDPVLHIELRRWADVLAIAPLSANSLAKISQGLCDSLLTCVARAWDFKKPFVVFPAMNALMWKHPLSAQQLDLLRSFGVKVVEPVEKTLACGDTGPGALPPPQCVAAEIFLAAFAAYAPDAGESEAQHRRV</sequence>
<keyword evidence="1" id="KW-0173">Coenzyme A biosynthesis</keyword>
<dbReference type="OMA" id="GDTETDC"/>
<dbReference type="PANTHER" id="PTHR14359">
    <property type="entry name" value="HOMO-OLIGOMERIC FLAVIN CONTAINING CYS DECARBOXYLASE FAMILY"/>
    <property type="match status" value="1"/>
</dbReference>